<proteinExistence type="predicted"/>
<evidence type="ECO:0000313" key="1">
    <source>
        <dbReference type="EMBL" id="SIS72359.1"/>
    </source>
</evidence>
<dbReference type="AlphaFoldDB" id="A0A1N7LEV8"/>
<accession>A0A1N7LEV8</accession>
<name>A0A1N7LEV8_9RHOB</name>
<gene>
    <name evidence="1" type="ORF">SAMN05421759_102644</name>
</gene>
<organism evidence="1 2">
    <name type="scientific">Roseivivax lentus</name>
    <dbReference type="NCBI Taxonomy" id="633194"/>
    <lineage>
        <taxon>Bacteria</taxon>
        <taxon>Pseudomonadati</taxon>
        <taxon>Pseudomonadota</taxon>
        <taxon>Alphaproteobacteria</taxon>
        <taxon>Rhodobacterales</taxon>
        <taxon>Roseobacteraceae</taxon>
        <taxon>Roseivivax</taxon>
    </lineage>
</organism>
<protein>
    <submittedName>
        <fullName evidence="1">Uncharacterized protein</fullName>
    </submittedName>
</protein>
<dbReference type="Proteomes" id="UP000186684">
    <property type="component" value="Unassembled WGS sequence"/>
</dbReference>
<dbReference type="STRING" id="633194.SAMN05421759_102644"/>
<sequence length="213" mass="23174">MNATTLSMKTLLAHEVCHQIGYVTNIKLQGQEPNWPDEAQLLMSVSEETGFALDANGDISTLLPIFHELAENKGKLTSTEASPEDTKAFERVMRSNQQADKITAVVCYVVANWLHRNKVLEQIVADADPNQEGTYAINCKQLADVIGVPASLVAKASLSGVKGDLLEKMISNLQPAGDLPTPVRIGPPEEIYRCAASRELEKVASQPSESMRS</sequence>
<dbReference type="EMBL" id="FTOQ01000002">
    <property type="protein sequence ID" value="SIS72359.1"/>
    <property type="molecule type" value="Genomic_DNA"/>
</dbReference>
<keyword evidence="2" id="KW-1185">Reference proteome</keyword>
<reference evidence="2" key="1">
    <citation type="submission" date="2017-01" db="EMBL/GenBank/DDBJ databases">
        <authorList>
            <person name="Varghese N."/>
            <person name="Submissions S."/>
        </authorList>
    </citation>
    <scope>NUCLEOTIDE SEQUENCE [LARGE SCALE GENOMIC DNA]</scope>
    <source>
        <strain evidence="2">DSM 29430</strain>
    </source>
</reference>
<evidence type="ECO:0000313" key="2">
    <source>
        <dbReference type="Proteomes" id="UP000186684"/>
    </source>
</evidence>